<evidence type="ECO:0000256" key="6">
    <source>
        <dbReference type="ARBA" id="ARBA00022857"/>
    </source>
</evidence>
<dbReference type="AlphaFoldDB" id="A0A8D2D3A4"/>
<dbReference type="PROSITE" id="PS51996">
    <property type="entry name" value="TR_MART"/>
    <property type="match status" value="1"/>
</dbReference>
<dbReference type="PANTHER" id="PTHR10339">
    <property type="entry name" value="ADP-RIBOSYLTRANSFERASE"/>
    <property type="match status" value="1"/>
</dbReference>
<evidence type="ECO:0000256" key="2">
    <source>
        <dbReference type="ARBA" id="ARBA00022676"/>
    </source>
</evidence>
<evidence type="ECO:0000256" key="1">
    <source>
        <dbReference type="ARBA" id="ARBA00009558"/>
    </source>
</evidence>
<evidence type="ECO:0000256" key="4">
    <source>
        <dbReference type="ARBA" id="ARBA00022695"/>
    </source>
</evidence>
<dbReference type="InterPro" id="IPR000768">
    <property type="entry name" value="ART"/>
</dbReference>
<dbReference type="OrthoDB" id="423533at2759"/>
<protein>
    <recommendedName>
        <fullName evidence="10">NAD(P)(+)--arginine ADP-ribosyltransferase</fullName>
        <ecNumber evidence="10">2.4.2.31</ecNumber>
    </recommendedName>
    <alternativeName>
        <fullName evidence="10">Mono(ADP-ribosyl)transferase</fullName>
    </alternativeName>
</protein>
<dbReference type="FunFam" id="3.90.176.10:FF:000001">
    <property type="entry name" value="NAD(P)(+)--arginine ADP-ribosyltransferase"/>
    <property type="match status" value="1"/>
</dbReference>
<keyword evidence="4" id="KW-0548">Nucleotidyltransferase</keyword>
<comment type="similarity">
    <text evidence="1 10">Belongs to the Arg-specific ADP-ribosyltransferase family.</text>
</comment>
<keyword evidence="3 10" id="KW-0808">Transferase</keyword>
<organism evidence="11 12">
    <name type="scientific">Sciurus vulgaris</name>
    <name type="common">Eurasian red squirrel</name>
    <dbReference type="NCBI Taxonomy" id="55149"/>
    <lineage>
        <taxon>Eukaryota</taxon>
        <taxon>Metazoa</taxon>
        <taxon>Chordata</taxon>
        <taxon>Craniata</taxon>
        <taxon>Vertebrata</taxon>
        <taxon>Euteleostomi</taxon>
        <taxon>Mammalia</taxon>
        <taxon>Eutheria</taxon>
        <taxon>Euarchontoglires</taxon>
        <taxon>Glires</taxon>
        <taxon>Rodentia</taxon>
        <taxon>Sciuromorpha</taxon>
        <taxon>Sciuridae</taxon>
        <taxon>Sciurinae</taxon>
        <taxon>Sciurini</taxon>
        <taxon>Sciurus</taxon>
    </lineage>
</organism>
<evidence type="ECO:0000313" key="12">
    <source>
        <dbReference type="Proteomes" id="UP000694564"/>
    </source>
</evidence>
<evidence type="ECO:0000256" key="10">
    <source>
        <dbReference type="RuleBase" id="RU361228"/>
    </source>
</evidence>
<name>A0A8D2D3A4_SCIVU</name>
<dbReference type="GO" id="GO:0016779">
    <property type="term" value="F:nucleotidyltransferase activity"/>
    <property type="evidence" value="ECO:0007669"/>
    <property type="project" value="UniProtKB-KW"/>
</dbReference>
<keyword evidence="6 10" id="KW-0521">NADP</keyword>
<evidence type="ECO:0000256" key="8">
    <source>
        <dbReference type="ARBA" id="ARBA00023157"/>
    </source>
</evidence>
<dbReference type="SUPFAM" id="SSF56399">
    <property type="entry name" value="ADP-ribosylation"/>
    <property type="match status" value="1"/>
</dbReference>
<accession>A0A8D2D3A4</accession>
<keyword evidence="8" id="KW-1015">Disulfide bond</keyword>
<dbReference type="PANTHER" id="PTHR10339:SF24">
    <property type="entry name" value="T-CELL ECTO-ADP-RIBOSYLTRANSFERASE 1-RELATED"/>
    <property type="match status" value="1"/>
</dbReference>
<evidence type="ECO:0000256" key="5">
    <source>
        <dbReference type="ARBA" id="ARBA00022729"/>
    </source>
</evidence>
<feature type="signal peptide" evidence="10">
    <location>
        <begin position="1"/>
        <end position="24"/>
    </location>
</feature>
<evidence type="ECO:0000256" key="7">
    <source>
        <dbReference type="ARBA" id="ARBA00023027"/>
    </source>
</evidence>
<reference evidence="11" key="2">
    <citation type="submission" date="2025-09" db="UniProtKB">
        <authorList>
            <consortium name="Ensembl"/>
        </authorList>
    </citation>
    <scope>IDENTIFICATION</scope>
</reference>
<dbReference type="Proteomes" id="UP000694564">
    <property type="component" value="Chromosome 11"/>
</dbReference>
<sequence>MTLLLDMAVYIFMLTCWLTQQVTSLSVFYLDMAYNAFDDQYEGCIEAMEEKAPQLLKEELSMNKNFKNEWEKAKEKWKQIKYKINHSEDFSDFHGTAIVAYTGEIAIDFNRAVREFRLNPRNFQYKAFHYYLTRALQLLRTYQCDYVFRGSHTKFYYNGTGSVRFGQFTSSSVYRDVAVSPAFISKGGTLFVIRTCVGVNIEEFSQYPHEKEVLIPGYEVYKKVTVKQTHENYNEISLESPQRQKSNFNCFYAHSQIHSKSDSNFNSSGKSGSALEVGLLGST</sequence>
<comment type="catalytic activity">
    <reaction evidence="9 10">
        <text>L-arginyl-[protein] + NAD(+) = N(omega)-(ADP-D-ribosyl)-L-arginyl-[protein] + nicotinamide + H(+)</text>
        <dbReference type="Rhea" id="RHEA:19149"/>
        <dbReference type="Rhea" id="RHEA-COMP:10532"/>
        <dbReference type="Rhea" id="RHEA-COMP:15087"/>
        <dbReference type="ChEBI" id="CHEBI:15378"/>
        <dbReference type="ChEBI" id="CHEBI:17154"/>
        <dbReference type="ChEBI" id="CHEBI:29965"/>
        <dbReference type="ChEBI" id="CHEBI:57540"/>
        <dbReference type="ChEBI" id="CHEBI:142554"/>
        <dbReference type="EC" id="2.4.2.31"/>
    </reaction>
</comment>
<dbReference type="EC" id="2.4.2.31" evidence="10"/>
<dbReference type="PROSITE" id="PS01291">
    <property type="entry name" value="ART"/>
    <property type="match status" value="1"/>
</dbReference>
<keyword evidence="5 10" id="KW-0732">Signal</keyword>
<evidence type="ECO:0000256" key="9">
    <source>
        <dbReference type="ARBA" id="ARBA00047597"/>
    </source>
</evidence>
<dbReference type="PRINTS" id="PR00970">
    <property type="entry name" value="RIBTRNSFRASE"/>
</dbReference>
<dbReference type="GO" id="GO:0003950">
    <property type="term" value="F:NAD+ poly-ADP-ribosyltransferase activity"/>
    <property type="evidence" value="ECO:0007669"/>
    <property type="project" value="TreeGrafter"/>
</dbReference>
<dbReference type="GO" id="GO:0106274">
    <property type="term" value="F:NAD+-protein-arginine ADP-ribosyltransferase activity"/>
    <property type="evidence" value="ECO:0007669"/>
    <property type="project" value="UniProtKB-EC"/>
</dbReference>
<feature type="chain" id="PRO_5034395745" description="NAD(P)(+)--arginine ADP-ribosyltransferase" evidence="10">
    <location>
        <begin position="25"/>
        <end position="283"/>
    </location>
</feature>
<keyword evidence="12" id="KW-1185">Reference proteome</keyword>
<dbReference type="Gene3D" id="3.90.176.10">
    <property type="entry name" value="Toxin ADP-ribosyltransferase, Chain A, domain 1"/>
    <property type="match status" value="1"/>
</dbReference>
<evidence type="ECO:0000256" key="3">
    <source>
        <dbReference type="ARBA" id="ARBA00022679"/>
    </source>
</evidence>
<dbReference type="Pfam" id="PF01129">
    <property type="entry name" value="ART"/>
    <property type="match status" value="1"/>
</dbReference>
<keyword evidence="2 10" id="KW-0328">Glycosyltransferase</keyword>
<reference evidence="11" key="1">
    <citation type="submission" date="2025-08" db="UniProtKB">
        <authorList>
            <consortium name="Ensembl"/>
        </authorList>
    </citation>
    <scope>IDENTIFICATION</scope>
</reference>
<keyword evidence="7 10" id="KW-0520">NAD</keyword>
<proteinExistence type="inferred from homology"/>
<dbReference type="Ensembl" id="ENSSVLT00005021055.1">
    <property type="protein sequence ID" value="ENSSVLP00005018920.1"/>
    <property type="gene ID" value="ENSSVLG00005015181.1"/>
</dbReference>
<dbReference type="InterPro" id="IPR050999">
    <property type="entry name" value="ADP-ribosyltransferase_ARG"/>
</dbReference>
<evidence type="ECO:0000313" key="11">
    <source>
        <dbReference type="Ensembl" id="ENSSVLP00005018920.1"/>
    </source>
</evidence>
<dbReference type="GeneTree" id="ENSGT01030000234601"/>